<dbReference type="PANTHER" id="PTHR30461:SF2">
    <property type="entry name" value="SERINE RECOMBINASE PINE-RELATED"/>
    <property type="match status" value="1"/>
</dbReference>
<evidence type="ECO:0000256" key="7">
    <source>
        <dbReference type="PROSITE-ProRule" id="PRU10137"/>
    </source>
</evidence>
<keyword evidence="9" id="KW-0614">Plasmid</keyword>
<dbReference type="Gene3D" id="3.40.50.1390">
    <property type="entry name" value="Resolvase, N-terminal catalytic domain"/>
    <property type="match status" value="1"/>
</dbReference>
<protein>
    <submittedName>
        <fullName evidence="9">Transposon Tn552 DNA-invertase BinR</fullName>
    </submittedName>
</protein>
<name>A0A0E2Z2I1_9GAMM</name>
<dbReference type="InterPro" id="IPR006118">
    <property type="entry name" value="Recombinase_CS"/>
</dbReference>
<dbReference type="HOGENOM" id="CLU_010686_8_0_6"/>
<evidence type="ECO:0000313" key="9">
    <source>
        <dbReference type="EMBL" id="KFI17755.1"/>
    </source>
</evidence>
<accession>A0A0E2Z2I1</accession>
<evidence type="ECO:0000313" key="10">
    <source>
        <dbReference type="Proteomes" id="UP000028839"/>
    </source>
</evidence>
<dbReference type="PROSITE" id="PS00397">
    <property type="entry name" value="RECOMBINASES_1"/>
    <property type="match status" value="1"/>
</dbReference>
<reference evidence="9 10" key="1">
    <citation type="submission" date="2014-07" db="EMBL/GenBank/DDBJ databases">
        <title>Comparative analysis of Nitrosococcus oceani genome inventories of strains from Pacific and Atlantic gyres.</title>
        <authorList>
            <person name="Lim C.K."/>
            <person name="Wang L."/>
            <person name="Sayavedra-Soto L.A."/>
            <person name="Klotz M.G."/>
        </authorList>
    </citation>
    <scope>NUCLEOTIDE SEQUENCE [LARGE SCALE GENOMIC DNA]</scope>
    <source>
        <strain evidence="9 10">C-27</strain>
        <plasmid evidence="9">pA</plasmid>
    </source>
</reference>
<evidence type="ECO:0000256" key="6">
    <source>
        <dbReference type="PIRSR" id="PIRSR606118-50"/>
    </source>
</evidence>
<dbReference type="Pfam" id="PF02796">
    <property type="entry name" value="HTH_7"/>
    <property type="match status" value="1"/>
</dbReference>
<dbReference type="AlphaFoldDB" id="A0A0E2Z2I1"/>
<dbReference type="OrthoDB" id="9797501at2"/>
<dbReference type="Pfam" id="PF00239">
    <property type="entry name" value="Resolvase"/>
    <property type="match status" value="1"/>
</dbReference>
<dbReference type="PROSITE" id="PS00398">
    <property type="entry name" value="RECOMBINASES_2"/>
    <property type="match status" value="1"/>
</dbReference>
<dbReference type="InterPro" id="IPR006119">
    <property type="entry name" value="Resolv_N"/>
</dbReference>
<organism evidence="9 10">
    <name type="scientific">Nitrosococcus oceani C-27</name>
    <dbReference type="NCBI Taxonomy" id="314279"/>
    <lineage>
        <taxon>Bacteria</taxon>
        <taxon>Pseudomonadati</taxon>
        <taxon>Pseudomonadota</taxon>
        <taxon>Gammaproteobacteria</taxon>
        <taxon>Chromatiales</taxon>
        <taxon>Chromatiaceae</taxon>
        <taxon>Nitrosococcus</taxon>
    </lineage>
</organism>
<evidence type="ECO:0000256" key="2">
    <source>
        <dbReference type="ARBA" id="ARBA00022908"/>
    </source>
</evidence>
<evidence type="ECO:0000256" key="1">
    <source>
        <dbReference type="ARBA" id="ARBA00009913"/>
    </source>
</evidence>
<dbReference type="GO" id="GO:0003677">
    <property type="term" value="F:DNA binding"/>
    <property type="evidence" value="ECO:0007669"/>
    <property type="project" value="UniProtKB-KW"/>
</dbReference>
<comment type="similarity">
    <text evidence="1">Belongs to the site-specific recombinase resolvase family.</text>
</comment>
<dbReference type="PROSITE" id="PS51736">
    <property type="entry name" value="RECOMBINASES_3"/>
    <property type="match status" value="1"/>
</dbReference>
<keyword evidence="4" id="KW-0238">DNA-binding</keyword>
<dbReference type="Proteomes" id="UP000028839">
    <property type="component" value="Unassembled WGS sequence"/>
</dbReference>
<feature type="active site" description="O-(5'-phospho-DNA)-serine intermediate" evidence="6 7">
    <location>
        <position position="9"/>
    </location>
</feature>
<proteinExistence type="inferred from homology"/>
<keyword evidence="3" id="KW-0230">DNA invertase</keyword>
<geneLocation type="plasmid" evidence="9">
    <name>pA</name>
</geneLocation>
<dbReference type="GO" id="GO:0015074">
    <property type="term" value="P:DNA integration"/>
    <property type="evidence" value="ECO:0007669"/>
    <property type="project" value="UniProtKB-KW"/>
</dbReference>
<dbReference type="EMBL" id="JPGN01000541">
    <property type="protein sequence ID" value="KFI17755.1"/>
    <property type="molecule type" value="Genomic_DNA"/>
</dbReference>
<evidence type="ECO:0000256" key="4">
    <source>
        <dbReference type="ARBA" id="ARBA00023125"/>
    </source>
</evidence>
<keyword evidence="2" id="KW-0229">DNA integration</keyword>
<dbReference type="GO" id="GO:0000150">
    <property type="term" value="F:DNA strand exchange activity"/>
    <property type="evidence" value="ECO:0007669"/>
    <property type="project" value="UniProtKB-KW"/>
</dbReference>
<feature type="domain" description="Resolvase/invertase-type recombinase catalytic" evidence="8">
    <location>
        <begin position="1"/>
        <end position="134"/>
    </location>
</feature>
<evidence type="ECO:0000256" key="3">
    <source>
        <dbReference type="ARBA" id="ARBA00023100"/>
    </source>
</evidence>
<comment type="caution">
    <text evidence="9">The sequence shown here is derived from an EMBL/GenBank/DDBJ whole genome shotgun (WGS) entry which is preliminary data.</text>
</comment>
<keyword evidence="5" id="KW-0233">DNA recombination</keyword>
<dbReference type="InterPro" id="IPR006120">
    <property type="entry name" value="Resolvase_HTH_dom"/>
</dbReference>
<evidence type="ECO:0000259" key="8">
    <source>
        <dbReference type="PROSITE" id="PS51736"/>
    </source>
</evidence>
<dbReference type="PANTHER" id="PTHR30461">
    <property type="entry name" value="DNA-INVERTASE FROM LAMBDOID PROPHAGE"/>
    <property type="match status" value="1"/>
</dbReference>
<dbReference type="InterPro" id="IPR050639">
    <property type="entry name" value="SSR_resolvase"/>
</dbReference>
<dbReference type="SUPFAM" id="SSF53041">
    <property type="entry name" value="Resolvase-like"/>
    <property type="match status" value="1"/>
</dbReference>
<dbReference type="FunFam" id="3.40.50.1390:FF:000001">
    <property type="entry name" value="DNA recombinase"/>
    <property type="match status" value="1"/>
</dbReference>
<evidence type="ECO:0000256" key="5">
    <source>
        <dbReference type="ARBA" id="ARBA00023172"/>
    </source>
</evidence>
<gene>
    <name evidence="9" type="ORF">IB75_18515</name>
</gene>
<sequence length="189" mass="21181">MKIGYARVSTLDQNLNLQRDALEAAGCQKVIVDQVSGTVAKRPGLEKVKEQLREGDTLVVWRLDRLGRSLRDLIEWVRYLDAQGVGLQSLHESIDTTTPTGRLTFHLFGALAEFERNLIQERTQAGLAAARARGRLGGRRKSLSPDKRALVVSLYEEKKLPVTKICEMMGISKPTLYSYVREAQEASKE</sequence>
<dbReference type="InterPro" id="IPR036162">
    <property type="entry name" value="Resolvase-like_N_sf"/>
</dbReference>
<dbReference type="CDD" id="cd03768">
    <property type="entry name" value="SR_ResInv"/>
    <property type="match status" value="1"/>
</dbReference>
<dbReference type="SMART" id="SM00857">
    <property type="entry name" value="Resolvase"/>
    <property type="match status" value="1"/>
</dbReference>